<dbReference type="Pfam" id="PF13541">
    <property type="entry name" value="ChlI"/>
    <property type="match status" value="1"/>
</dbReference>
<evidence type="ECO:0000256" key="1">
    <source>
        <dbReference type="ARBA" id="ARBA00006354"/>
    </source>
</evidence>
<accession>A0A2H0RL27</accession>
<dbReference type="InterPro" id="IPR000523">
    <property type="entry name" value="Mg_chelatse_chII-like_cat_dom"/>
</dbReference>
<dbReference type="Pfam" id="PF01078">
    <property type="entry name" value="Mg_chelatase"/>
    <property type="match status" value="1"/>
</dbReference>
<dbReference type="InterPro" id="IPR027417">
    <property type="entry name" value="P-loop_NTPase"/>
</dbReference>
<dbReference type="InterPro" id="IPR003593">
    <property type="entry name" value="AAA+_ATPase"/>
</dbReference>
<dbReference type="PROSITE" id="PS50051">
    <property type="entry name" value="MCM_2"/>
    <property type="match status" value="1"/>
</dbReference>
<gene>
    <name evidence="5" type="ORF">COV07_00135</name>
</gene>
<reference evidence="5 6" key="1">
    <citation type="submission" date="2017-09" db="EMBL/GenBank/DDBJ databases">
        <title>Depth-based differentiation of microbial function through sediment-hosted aquifers and enrichment of novel symbionts in the deep terrestrial subsurface.</title>
        <authorList>
            <person name="Probst A.J."/>
            <person name="Ladd B."/>
            <person name="Jarett J.K."/>
            <person name="Geller-Mcgrath D.E."/>
            <person name="Sieber C.M."/>
            <person name="Emerson J.B."/>
            <person name="Anantharaman K."/>
            <person name="Thomas B.C."/>
            <person name="Malmstrom R."/>
            <person name="Stieglmeier M."/>
            <person name="Klingl A."/>
            <person name="Woyke T."/>
            <person name="Ryan C.M."/>
            <person name="Banfield J.F."/>
        </authorList>
    </citation>
    <scope>NUCLEOTIDE SEQUENCE [LARGE SCALE GENOMIC DNA]</scope>
    <source>
        <strain evidence="5">CG10_big_fil_rev_8_21_14_0_10_45_14</strain>
    </source>
</reference>
<evidence type="ECO:0000313" key="6">
    <source>
        <dbReference type="Proteomes" id="UP000230833"/>
    </source>
</evidence>
<dbReference type="EMBL" id="PCYL01000003">
    <property type="protein sequence ID" value="PIR47198.1"/>
    <property type="molecule type" value="Genomic_DNA"/>
</dbReference>
<organism evidence="5 6">
    <name type="scientific">Candidatus Vogelbacteria bacterium CG10_big_fil_rev_8_21_14_0_10_45_14</name>
    <dbReference type="NCBI Taxonomy" id="1975042"/>
    <lineage>
        <taxon>Bacteria</taxon>
        <taxon>Candidatus Vogeliibacteriota</taxon>
    </lineage>
</organism>
<dbReference type="SUPFAM" id="SSF54211">
    <property type="entry name" value="Ribosomal protein S5 domain 2-like"/>
    <property type="match status" value="1"/>
</dbReference>
<dbReference type="Gene3D" id="3.30.230.10">
    <property type="match status" value="1"/>
</dbReference>
<keyword evidence="2" id="KW-0547">Nucleotide-binding</keyword>
<dbReference type="GO" id="GO:0003677">
    <property type="term" value="F:DNA binding"/>
    <property type="evidence" value="ECO:0007669"/>
    <property type="project" value="InterPro"/>
</dbReference>
<dbReference type="InterPro" id="IPR020568">
    <property type="entry name" value="Ribosomal_Su5_D2-typ_SF"/>
</dbReference>
<dbReference type="Proteomes" id="UP000230833">
    <property type="component" value="Unassembled WGS sequence"/>
</dbReference>
<dbReference type="SUPFAM" id="SSF52540">
    <property type="entry name" value="P-loop containing nucleoside triphosphate hydrolases"/>
    <property type="match status" value="1"/>
</dbReference>
<evidence type="ECO:0000256" key="3">
    <source>
        <dbReference type="ARBA" id="ARBA00022840"/>
    </source>
</evidence>
<name>A0A2H0RL27_9BACT</name>
<dbReference type="InterPro" id="IPR001208">
    <property type="entry name" value="MCM_dom"/>
</dbReference>
<dbReference type="InterPro" id="IPR045006">
    <property type="entry name" value="CHLI-like"/>
</dbReference>
<keyword evidence="3" id="KW-0067">ATP-binding</keyword>
<proteinExistence type="inferred from homology"/>
<dbReference type="GO" id="GO:0005524">
    <property type="term" value="F:ATP binding"/>
    <property type="evidence" value="ECO:0007669"/>
    <property type="project" value="UniProtKB-KW"/>
</dbReference>
<evidence type="ECO:0000313" key="5">
    <source>
        <dbReference type="EMBL" id="PIR47198.1"/>
    </source>
</evidence>
<dbReference type="InterPro" id="IPR004482">
    <property type="entry name" value="Mg_chelat-rel"/>
</dbReference>
<dbReference type="NCBIfam" id="TIGR00368">
    <property type="entry name" value="YifB family Mg chelatase-like AAA ATPase"/>
    <property type="match status" value="1"/>
</dbReference>
<dbReference type="PANTHER" id="PTHR32039:SF7">
    <property type="entry name" value="COMPETENCE PROTEIN COMM"/>
    <property type="match status" value="1"/>
</dbReference>
<dbReference type="Pfam" id="PF13335">
    <property type="entry name" value="Mg_chelatase_C"/>
    <property type="match status" value="1"/>
</dbReference>
<dbReference type="PRINTS" id="PR01657">
    <property type="entry name" value="MCMFAMILY"/>
</dbReference>
<dbReference type="PANTHER" id="PTHR32039">
    <property type="entry name" value="MAGNESIUM-CHELATASE SUBUNIT CHLI"/>
    <property type="match status" value="1"/>
</dbReference>
<evidence type="ECO:0000256" key="2">
    <source>
        <dbReference type="ARBA" id="ARBA00022741"/>
    </source>
</evidence>
<dbReference type="SMART" id="SM00382">
    <property type="entry name" value="AAA"/>
    <property type="match status" value="1"/>
</dbReference>
<comment type="similarity">
    <text evidence="1">Belongs to the Mg-chelatase subunits D/I family. ComM subfamily.</text>
</comment>
<dbReference type="InterPro" id="IPR014721">
    <property type="entry name" value="Ribsml_uS5_D2-typ_fold_subgr"/>
</dbReference>
<evidence type="ECO:0000259" key="4">
    <source>
        <dbReference type="PROSITE" id="PS50051"/>
    </source>
</evidence>
<feature type="domain" description="MCM C-terminal AAA(+) ATPase" evidence="4">
    <location>
        <begin position="305"/>
        <end position="404"/>
    </location>
</feature>
<dbReference type="Gene3D" id="3.40.50.300">
    <property type="entry name" value="P-loop containing nucleotide triphosphate hydrolases"/>
    <property type="match status" value="1"/>
</dbReference>
<sequence>MLSKVYSAQLSGLKGSTITVEVDVRKGMHGVSIVGLPDKATQEARDRILTAVRNAGLLPEHFGTKRVVISLAPADIKKEGSVFDLAIAIGFLTASEMVNMDTRGRLFLGELSLDGTLCPMKGALLLAKHAKDSGFKELYLPAQNASEAALIEGIDVYAVPTLLSLIAHFDSGALVANGISAGNTEKMGEVILVKKEWKKGLRESLVDFTDIRGQESGKRALEIAAAGGHNVLMYGPPGTGKSMLGKAFTSILPELLFEEMLEVTGIHSATGLSAGSLVCEPPFRSPHHSASHTAIIGGGSTPSPGEMTLAHRGVLFLDEFPEFERRTIEALREPLEERSITISRVAGRAVLPASFILIAAMNPCPCGNRGSQAKVCTCSQNAVQSYERKLSGPILDRIDIFFDVPQIEYKKLHGDYAGEKSEIIRRRVEKARERARARFQSAKSKHTENSHMNVRELAKFAPLTDAIRNTLDDAATRFALSPRSYHRVIKVARTIADLADRDDIEVVHIHEALSYRPNITRA</sequence>
<protein>
    <submittedName>
        <fullName evidence="5">Magnesium chelatase</fullName>
    </submittedName>
</protein>
<dbReference type="InterPro" id="IPR025158">
    <property type="entry name" value="Mg_chelat-rel_C"/>
</dbReference>
<dbReference type="AlphaFoldDB" id="A0A2H0RL27"/>
<comment type="caution">
    <text evidence="5">The sequence shown here is derived from an EMBL/GenBank/DDBJ whole genome shotgun (WGS) entry which is preliminary data.</text>
</comment>